<gene>
    <name evidence="3" type="ORF">Tci_045159</name>
</gene>
<dbReference type="AlphaFoldDB" id="A0A6L2MGS5"/>
<dbReference type="SUPFAM" id="SSF57756">
    <property type="entry name" value="Retrovirus zinc finger-like domains"/>
    <property type="match status" value="1"/>
</dbReference>
<comment type="caution">
    <text evidence="3">The sequence shown here is derived from an EMBL/GenBank/DDBJ whole genome shotgun (WGS) entry which is preliminary data.</text>
</comment>
<evidence type="ECO:0000313" key="3">
    <source>
        <dbReference type="EMBL" id="GEU73181.1"/>
    </source>
</evidence>
<dbReference type="GO" id="GO:0008270">
    <property type="term" value="F:zinc ion binding"/>
    <property type="evidence" value="ECO:0007669"/>
    <property type="project" value="UniProtKB-KW"/>
</dbReference>
<dbReference type="Pfam" id="PF00098">
    <property type="entry name" value="zf-CCHC"/>
    <property type="match status" value="1"/>
</dbReference>
<proteinExistence type="predicted"/>
<dbReference type="GO" id="GO:0003676">
    <property type="term" value="F:nucleic acid binding"/>
    <property type="evidence" value="ECO:0007669"/>
    <property type="project" value="InterPro"/>
</dbReference>
<keyword evidence="1" id="KW-0862">Zinc</keyword>
<evidence type="ECO:0000256" key="1">
    <source>
        <dbReference type="PROSITE-ProRule" id="PRU00047"/>
    </source>
</evidence>
<dbReference type="InterPro" id="IPR001878">
    <property type="entry name" value="Znf_CCHC"/>
</dbReference>
<evidence type="ECO:0000259" key="2">
    <source>
        <dbReference type="PROSITE" id="PS50158"/>
    </source>
</evidence>
<dbReference type="EMBL" id="BKCJ010006638">
    <property type="protein sequence ID" value="GEU73181.1"/>
    <property type="molecule type" value="Genomic_DNA"/>
</dbReference>
<name>A0A6L2MGS5_TANCI</name>
<protein>
    <submittedName>
        <fullName evidence="3">Ribonuclease H-like domain-containing protein</fullName>
    </submittedName>
</protein>
<sequence length="288" mass="32992">MDQDSVHMMTASKVPMLKPSEYEIWRMRIEQYIQMVDYSLWKVVENGNKPPVTTVIEGVKTTIALAIAEDVNQKFLRSLSPRRCKSEVLTRRCKSEVLKKSITIKEHTYYCMAMLTIRAMRFLKNAGRKFSMNGNETIGFDMSKVECYKCHKKGHFARECRAPRNQENKNRESTRRIVHMETPASSALVSCDGLEGYDWSDQAEDGPTNFALMAYSFKSSNSKIADKCKAGLRYNVVPPPYIENFLPIKLDLFGLEEFVNEPILCETTVKKPVVETSEVKASEDKPKM</sequence>
<dbReference type="InterPro" id="IPR036875">
    <property type="entry name" value="Znf_CCHC_sf"/>
</dbReference>
<keyword evidence="1" id="KW-0863">Zinc-finger</keyword>
<dbReference type="PROSITE" id="PS50158">
    <property type="entry name" value="ZF_CCHC"/>
    <property type="match status" value="1"/>
</dbReference>
<organism evidence="3">
    <name type="scientific">Tanacetum cinerariifolium</name>
    <name type="common">Dalmatian daisy</name>
    <name type="synonym">Chrysanthemum cinerariifolium</name>
    <dbReference type="NCBI Taxonomy" id="118510"/>
    <lineage>
        <taxon>Eukaryota</taxon>
        <taxon>Viridiplantae</taxon>
        <taxon>Streptophyta</taxon>
        <taxon>Embryophyta</taxon>
        <taxon>Tracheophyta</taxon>
        <taxon>Spermatophyta</taxon>
        <taxon>Magnoliopsida</taxon>
        <taxon>eudicotyledons</taxon>
        <taxon>Gunneridae</taxon>
        <taxon>Pentapetalae</taxon>
        <taxon>asterids</taxon>
        <taxon>campanulids</taxon>
        <taxon>Asterales</taxon>
        <taxon>Asteraceae</taxon>
        <taxon>Asteroideae</taxon>
        <taxon>Anthemideae</taxon>
        <taxon>Anthemidinae</taxon>
        <taxon>Tanacetum</taxon>
    </lineage>
</organism>
<feature type="domain" description="CCHC-type" evidence="2">
    <location>
        <begin position="147"/>
        <end position="161"/>
    </location>
</feature>
<dbReference type="Gene3D" id="4.10.60.10">
    <property type="entry name" value="Zinc finger, CCHC-type"/>
    <property type="match status" value="1"/>
</dbReference>
<dbReference type="SMART" id="SM00343">
    <property type="entry name" value="ZnF_C2HC"/>
    <property type="match status" value="1"/>
</dbReference>
<reference evidence="3" key="1">
    <citation type="journal article" date="2019" name="Sci. Rep.">
        <title>Draft genome of Tanacetum cinerariifolium, the natural source of mosquito coil.</title>
        <authorList>
            <person name="Yamashiro T."/>
            <person name="Shiraishi A."/>
            <person name="Satake H."/>
            <person name="Nakayama K."/>
        </authorList>
    </citation>
    <scope>NUCLEOTIDE SEQUENCE</scope>
</reference>
<keyword evidence="1" id="KW-0479">Metal-binding</keyword>
<accession>A0A6L2MGS5</accession>